<dbReference type="InterPro" id="IPR023606">
    <property type="entry name" value="CoA-Trfase_III_dom_1_sf"/>
</dbReference>
<evidence type="ECO:0000313" key="2">
    <source>
        <dbReference type="EMBL" id="KAL1249019.1"/>
    </source>
</evidence>
<dbReference type="Gene3D" id="3.40.50.10540">
    <property type="entry name" value="Crotonobetainyl-coa:carnitine coa-transferase, domain 1"/>
    <property type="match status" value="1"/>
</dbReference>
<feature type="compositionally biased region" description="Polar residues" evidence="1">
    <location>
        <begin position="1"/>
        <end position="13"/>
    </location>
</feature>
<evidence type="ECO:0000313" key="3">
    <source>
        <dbReference type="Proteomes" id="UP001558613"/>
    </source>
</evidence>
<gene>
    <name evidence="2" type="ORF">QQF64_022337</name>
</gene>
<dbReference type="SUPFAM" id="SSF89796">
    <property type="entry name" value="CoA-transferase family III (CaiB/BaiF)"/>
    <property type="match status" value="1"/>
</dbReference>
<sequence>MTSCKAPISQNLELSPEESEKYTEYRGKHLGREKKRVAHNGLILEMDHPTSGRIAVPGPAVRFSSFECSNPIPPPVIGQHTVQVLRDTLGYSDNAINQLLASRTITQNKVH</sequence>
<dbReference type="Proteomes" id="UP001558613">
    <property type="component" value="Unassembled WGS sequence"/>
</dbReference>
<organism evidence="2 3">
    <name type="scientific">Cirrhinus molitorella</name>
    <name type="common">mud carp</name>
    <dbReference type="NCBI Taxonomy" id="172907"/>
    <lineage>
        <taxon>Eukaryota</taxon>
        <taxon>Metazoa</taxon>
        <taxon>Chordata</taxon>
        <taxon>Craniata</taxon>
        <taxon>Vertebrata</taxon>
        <taxon>Euteleostomi</taxon>
        <taxon>Actinopterygii</taxon>
        <taxon>Neopterygii</taxon>
        <taxon>Teleostei</taxon>
        <taxon>Ostariophysi</taxon>
        <taxon>Cypriniformes</taxon>
        <taxon>Cyprinidae</taxon>
        <taxon>Labeoninae</taxon>
        <taxon>Labeonini</taxon>
        <taxon>Cirrhinus</taxon>
    </lineage>
</organism>
<dbReference type="PANTHER" id="PTHR48207:SF3">
    <property type="entry name" value="SUCCINATE--HYDROXYMETHYLGLUTARATE COA-TRANSFERASE"/>
    <property type="match status" value="1"/>
</dbReference>
<proteinExistence type="predicted"/>
<feature type="region of interest" description="Disordered" evidence="1">
    <location>
        <begin position="1"/>
        <end position="20"/>
    </location>
</feature>
<comment type="caution">
    <text evidence="2">The sequence shown here is derived from an EMBL/GenBank/DDBJ whole genome shotgun (WGS) entry which is preliminary data.</text>
</comment>
<accession>A0ABR3L7W9</accession>
<dbReference type="EMBL" id="JAYMGO010000024">
    <property type="protein sequence ID" value="KAL1249019.1"/>
    <property type="molecule type" value="Genomic_DNA"/>
</dbReference>
<dbReference type="InterPro" id="IPR050483">
    <property type="entry name" value="CoA-transferase_III_domain"/>
</dbReference>
<reference evidence="2 3" key="1">
    <citation type="submission" date="2023-09" db="EMBL/GenBank/DDBJ databases">
        <authorList>
            <person name="Wang M."/>
        </authorList>
    </citation>
    <scope>NUCLEOTIDE SEQUENCE [LARGE SCALE GENOMIC DNA]</scope>
    <source>
        <strain evidence="2">GT-2023</strain>
        <tissue evidence="2">Liver</tissue>
    </source>
</reference>
<dbReference type="PANTHER" id="PTHR48207">
    <property type="entry name" value="SUCCINATE--HYDROXYMETHYLGLUTARATE COA-TRANSFERASE"/>
    <property type="match status" value="1"/>
</dbReference>
<evidence type="ECO:0000256" key="1">
    <source>
        <dbReference type="SAM" id="MobiDB-lite"/>
    </source>
</evidence>
<protein>
    <submittedName>
        <fullName evidence="2">Uncharacterized protein</fullName>
    </submittedName>
</protein>
<name>A0ABR3L7W9_9TELE</name>
<keyword evidence="3" id="KW-1185">Reference proteome</keyword>